<organism evidence="5">
    <name type="scientific">Capitella teleta</name>
    <name type="common">Polychaete worm</name>
    <dbReference type="NCBI Taxonomy" id="283909"/>
    <lineage>
        <taxon>Eukaryota</taxon>
        <taxon>Metazoa</taxon>
        <taxon>Spiralia</taxon>
        <taxon>Lophotrochozoa</taxon>
        <taxon>Annelida</taxon>
        <taxon>Polychaeta</taxon>
        <taxon>Sedentaria</taxon>
        <taxon>Scolecida</taxon>
        <taxon>Capitellidae</taxon>
        <taxon>Capitella</taxon>
    </lineage>
</organism>
<dbReference type="GO" id="GO:0001578">
    <property type="term" value="P:microtubule bundle formation"/>
    <property type="evidence" value="ECO:0007669"/>
    <property type="project" value="TreeGrafter"/>
</dbReference>
<dbReference type="Proteomes" id="UP000014760">
    <property type="component" value="Unassembled WGS sequence"/>
</dbReference>
<dbReference type="GO" id="GO:0000242">
    <property type="term" value="C:pericentriolar material"/>
    <property type="evidence" value="ECO:0007669"/>
    <property type="project" value="TreeGrafter"/>
</dbReference>
<dbReference type="GO" id="GO:0035371">
    <property type="term" value="C:microtubule plus-end"/>
    <property type="evidence" value="ECO:0007669"/>
    <property type="project" value="TreeGrafter"/>
</dbReference>
<dbReference type="EMBL" id="AMQN01028612">
    <property type="status" value="NOT_ANNOTATED_CDS"/>
    <property type="molecule type" value="Genomic_DNA"/>
</dbReference>
<dbReference type="Pfam" id="PF07989">
    <property type="entry name" value="Cnn_1N"/>
    <property type="match status" value="1"/>
</dbReference>
<feature type="coiled-coil region" evidence="3">
    <location>
        <begin position="231"/>
        <end position="300"/>
    </location>
</feature>
<feature type="non-terminal residue" evidence="5">
    <location>
        <position position="306"/>
    </location>
</feature>
<dbReference type="OMA" id="HTWVGHD"/>
<sequence length="306" mass="35503">MKAGSGRMSPALTRTMKEYDQLINDLKKENFSLKLRIYFLEEKAPKGEAEMFRTNIELKVDVETLKKELREKQELLQKASDALESMTGVNQDAPAEVTDLQRQVVQLSADLRERREAFAKLDEEARKRSGELESLQNLLAKQGDVIANLEDAMHEKEADLKKLEDILREREEEITENEQRLRDVEKLNKTHEENALKRDNAIKGLADMVHSHEVKGLETQILERSSNEDRINELEAALSSKSADFERLQRSLKRSEAEVKRLVDDVEKSDQLVREREDSMQELRLKLQELRREANTKAQTLDSQYQ</sequence>
<dbReference type="AlphaFoldDB" id="R7TVK0"/>
<dbReference type="InterPro" id="IPR042791">
    <property type="entry name" value="CDK5RAP2"/>
</dbReference>
<dbReference type="GO" id="GO:0090266">
    <property type="term" value="P:regulation of mitotic cell cycle spindle assembly checkpoint"/>
    <property type="evidence" value="ECO:0007669"/>
    <property type="project" value="TreeGrafter"/>
</dbReference>
<evidence type="ECO:0000313" key="5">
    <source>
        <dbReference type="EMBL" id="ELT95491.1"/>
    </source>
</evidence>
<dbReference type="PANTHER" id="PTHR46930:SF1">
    <property type="entry name" value="CDK5 REGULATORY SUBUNIT-ASSOCIATED PROTEIN 2"/>
    <property type="match status" value="1"/>
</dbReference>
<reference evidence="5 7" key="2">
    <citation type="journal article" date="2013" name="Nature">
        <title>Insights into bilaterian evolution from three spiralian genomes.</title>
        <authorList>
            <person name="Simakov O."/>
            <person name="Marletaz F."/>
            <person name="Cho S.J."/>
            <person name="Edsinger-Gonzales E."/>
            <person name="Havlak P."/>
            <person name="Hellsten U."/>
            <person name="Kuo D.H."/>
            <person name="Larsson T."/>
            <person name="Lv J."/>
            <person name="Arendt D."/>
            <person name="Savage R."/>
            <person name="Osoegawa K."/>
            <person name="de Jong P."/>
            <person name="Grimwood J."/>
            <person name="Chapman J.A."/>
            <person name="Shapiro H."/>
            <person name="Aerts A."/>
            <person name="Otillar R.P."/>
            <person name="Terry A.Y."/>
            <person name="Boore J.L."/>
            <person name="Grigoriev I.V."/>
            <person name="Lindberg D.R."/>
            <person name="Seaver E.C."/>
            <person name="Weisblat D.A."/>
            <person name="Putnam N.H."/>
            <person name="Rokhsar D.S."/>
        </authorList>
    </citation>
    <scope>NUCLEOTIDE SEQUENCE</scope>
    <source>
        <strain evidence="5 7">I ESC-2004</strain>
    </source>
</reference>
<dbReference type="GO" id="GO:0008017">
    <property type="term" value="F:microtubule binding"/>
    <property type="evidence" value="ECO:0007669"/>
    <property type="project" value="TreeGrafter"/>
</dbReference>
<dbReference type="OrthoDB" id="10255000at2759"/>
<dbReference type="GO" id="GO:0043015">
    <property type="term" value="F:gamma-tubulin binding"/>
    <property type="evidence" value="ECO:0007669"/>
    <property type="project" value="TreeGrafter"/>
</dbReference>
<dbReference type="GO" id="GO:0007059">
    <property type="term" value="P:chromosome segregation"/>
    <property type="evidence" value="ECO:0007669"/>
    <property type="project" value="TreeGrafter"/>
</dbReference>
<dbReference type="GO" id="GO:0007099">
    <property type="term" value="P:centriole replication"/>
    <property type="evidence" value="ECO:0007669"/>
    <property type="project" value="TreeGrafter"/>
</dbReference>
<dbReference type="GO" id="GO:0097431">
    <property type="term" value="C:mitotic spindle pole"/>
    <property type="evidence" value="ECO:0007669"/>
    <property type="project" value="TreeGrafter"/>
</dbReference>
<reference evidence="6" key="3">
    <citation type="submission" date="2015-06" db="UniProtKB">
        <authorList>
            <consortium name="EnsemblMetazoa"/>
        </authorList>
    </citation>
    <scope>IDENTIFICATION</scope>
</reference>
<dbReference type="PANTHER" id="PTHR46930">
    <property type="entry name" value="CDK5 REGULATORY SUBUNIT-ASSOCIATED PROTEIN 2"/>
    <property type="match status" value="1"/>
</dbReference>
<evidence type="ECO:0000256" key="3">
    <source>
        <dbReference type="SAM" id="Coils"/>
    </source>
</evidence>
<accession>R7TVK0</accession>
<evidence type="ECO:0000313" key="6">
    <source>
        <dbReference type="EnsemblMetazoa" id="CapteP210115"/>
    </source>
</evidence>
<dbReference type="InterPro" id="IPR012943">
    <property type="entry name" value="Cnn_1N"/>
</dbReference>
<feature type="domain" description="Centrosomin N-terminal motif 1" evidence="4">
    <location>
        <begin position="15"/>
        <end position="84"/>
    </location>
</feature>
<dbReference type="STRING" id="283909.R7TVK0"/>
<evidence type="ECO:0000259" key="4">
    <source>
        <dbReference type="Pfam" id="PF07989"/>
    </source>
</evidence>
<dbReference type="EnsemblMetazoa" id="CapteT210115">
    <property type="protein sequence ID" value="CapteP210115"/>
    <property type="gene ID" value="CapteG210115"/>
</dbReference>
<proteinExistence type="predicted"/>
<dbReference type="Gene3D" id="1.10.287.1490">
    <property type="match status" value="1"/>
</dbReference>
<keyword evidence="3" id="KW-0175">Coiled coil</keyword>
<dbReference type="HOGENOM" id="CLU_910795_0_0_1"/>
<dbReference type="GO" id="GO:0046600">
    <property type="term" value="P:negative regulation of centriole replication"/>
    <property type="evidence" value="ECO:0007669"/>
    <property type="project" value="TreeGrafter"/>
</dbReference>
<dbReference type="EMBL" id="KB309116">
    <property type="protein sequence ID" value="ELT95491.1"/>
    <property type="molecule type" value="Genomic_DNA"/>
</dbReference>
<keyword evidence="7" id="KW-1185">Reference proteome</keyword>
<comment type="subcellular location">
    <subcellularLocation>
        <location evidence="1">Cytoplasm</location>
    </subcellularLocation>
</comment>
<name>R7TVK0_CAPTE</name>
<gene>
    <name evidence="5" type="ORF">CAPTEDRAFT_210115</name>
</gene>
<reference evidence="7" key="1">
    <citation type="submission" date="2012-12" db="EMBL/GenBank/DDBJ databases">
        <authorList>
            <person name="Hellsten U."/>
            <person name="Grimwood J."/>
            <person name="Chapman J.A."/>
            <person name="Shapiro H."/>
            <person name="Aerts A."/>
            <person name="Otillar R.P."/>
            <person name="Terry A.Y."/>
            <person name="Boore J.L."/>
            <person name="Simakov O."/>
            <person name="Marletaz F."/>
            <person name="Cho S.-J."/>
            <person name="Edsinger-Gonzales E."/>
            <person name="Havlak P."/>
            <person name="Kuo D.-H."/>
            <person name="Larsson T."/>
            <person name="Lv J."/>
            <person name="Arendt D."/>
            <person name="Savage R."/>
            <person name="Osoegawa K."/>
            <person name="de Jong P."/>
            <person name="Lindberg D.R."/>
            <person name="Seaver E.C."/>
            <person name="Weisblat D.A."/>
            <person name="Putnam N.H."/>
            <person name="Grigoriev I.V."/>
            <person name="Rokhsar D.S."/>
        </authorList>
    </citation>
    <scope>NUCLEOTIDE SEQUENCE</scope>
    <source>
        <strain evidence="7">I ESC-2004</strain>
    </source>
</reference>
<dbReference type="GO" id="GO:0005737">
    <property type="term" value="C:cytoplasm"/>
    <property type="evidence" value="ECO:0007669"/>
    <property type="project" value="UniProtKB-SubCell"/>
</dbReference>
<evidence type="ECO:0000256" key="2">
    <source>
        <dbReference type="ARBA" id="ARBA00022490"/>
    </source>
</evidence>
<protein>
    <recommendedName>
        <fullName evidence="4">Centrosomin N-terminal motif 1 domain-containing protein</fullName>
    </recommendedName>
</protein>
<dbReference type="GO" id="GO:0000132">
    <property type="term" value="P:establishment of mitotic spindle orientation"/>
    <property type="evidence" value="ECO:0007669"/>
    <property type="project" value="TreeGrafter"/>
</dbReference>
<keyword evidence="2" id="KW-0963">Cytoplasm</keyword>
<feature type="coiled-coil region" evidence="3">
    <location>
        <begin position="16"/>
        <end position="194"/>
    </location>
</feature>
<evidence type="ECO:0000313" key="7">
    <source>
        <dbReference type="Proteomes" id="UP000014760"/>
    </source>
</evidence>
<evidence type="ECO:0000256" key="1">
    <source>
        <dbReference type="ARBA" id="ARBA00004496"/>
    </source>
</evidence>